<evidence type="ECO:0000313" key="2">
    <source>
        <dbReference type="Proteomes" id="UP001497535"/>
    </source>
</evidence>
<protein>
    <submittedName>
        <fullName evidence="1">Uncharacterized protein</fullName>
    </submittedName>
</protein>
<organism evidence="1 2">
    <name type="scientific">Meloidogyne enterolobii</name>
    <name type="common">Root-knot nematode worm</name>
    <name type="synonym">Meloidogyne mayaguensis</name>
    <dbReference type="NCBI Taxonomy" id="390850"/>
    <lineage>
        <taxon>Eukaryota</taxon>
        <taxon>Metazoa</taxon>
        <taxon>Ecdysozoa</taxon>
        <taxon>Nematoda</taxon>
        <taxon>Chromadorea</taxon>
        <taxon>Rhabditida</taxon>
        <taxon>Tylenchina</taxon>
        <taxon>Tylenchomorpha</taxon>
        <taxon>Tylenchoidea</taxon>
        <taxon>Meloidogynidae</taxon>
        <taxon>Meloidogyninae</taxon>
        <taxon>Meloidogyne</taxon>
    </lineage>
</organism>
<dbReference type="Proteomes" id="UP001497535">
    <property type="component" value="Unassembled WGS sequence"/>
</dbReference>
<name>A0ACB0XQ87_MELEN</name>
<proteinExistence type="predicted"/>
<keyword evidence="2" id="KW-1185">Reference proteome</keyword>
<comment type="caution">
    <text evidence="1">The sequence shown here is derived from an EMBL/GenBank/DDBJ whole genome shotgun (WGS) entry which is preliminary data.</text>
</comment>
<sequence>MLWNRVLFLLLSQIMLHKSYYLQLYLLKADVFLLLLILVTFFQNSGYLFESNF</sequence>
<reference evidence="1" key="1">
    <citation type="submission" date="2023-11" db="EMBL/GenBank/DDBJ databases">
        <authorList>
            <person name="Poullet M."/>
        </authorList>
    </citation>
    <scope>NUCLEOTIDE SEQUENCE</scope>
    <source>
        <strain evidence="1">E1834</strain>
    </source>
</reference>
<dbReference type="EMBL" id="CAVMJV010000002">
    <property type="protein sequence ID" value="CAK5012581.1"/>
    <property type="molecule type" value="Genomic_DNA"/>
</dbReference>
<gene>
    <name evidence="1" type="ORF">MENTE1834_LOCUS2163</name>
</gene>
<accession>A0ACB0XQ87</accession>
<evidence type="ECO:0000313" key="1">
    <source>
        <dbReference type="EMBL" id="CAK5012581.1"/>
    </source>
</evidence>